<dbReference type="SUPFAM" id="SSF57938">
    <property type="entry name" value="DnaJ/Hsp40 cysteine-rich domain"/>
    <property type="match status" value="1"/>
</dbReference>
<organism evidence="1 2">
    <name type="scientific">Roseicyclus persicicus</name>
    <dbReference type="NCBI Taxonomy" id="2650661"/>
    <lineage>
        <taxon>Bacteria</taxon>
        <taxon>Pseudomonadati</taxon>
        <taxon>Pseudomonadota</taxon>
        <taxon>Alphaproteobacteria</taxon>
        <taxon>Rhodobacterales</taxon>
        <taxon>Roseobacteraceae</taxon>
        <taxon>Roseicyclus</taxon>
    </lineage>
</organism>
<comment type="caution">
    <text evidence="1">The sequence shown here is derived from an EMBL/GenBank/DDBJ whole genome shotgun (WGS) entry which is preliminary data.</text>
</comment>
<accession>A0A7X6JXX1</accession>
<dbReference type="AlphaFoldDB" id="A0A7X6JXX1"/>
<evidence type="ECO:0000313" key="1">
    <source>
        <dbReference type="EMBL" id="NKX43213.1"/>
    </source>
</evidence>
<keyword evidence="2" id="KW-1185">Reference proteome</keyword>
<sequence>MQIQRNFRKHQADTAPRRCHRCNGTGLAPCRVCGGSGKLLRGADRNGHPQFQRCDGCLGRKTTRCPTCHGQLFL</sequence>
<name>A0A7X6JXX1_9RHOB</name>
<reference evidence="1 2" key="1">
    <citation type="submission" date="2020-04" db="EMBL/GenBank/DDBJ databases">
        <authorList>
            <person name="Yoon J."/>
        </authorList>
    </citation>
    <scope>NUCLEOTIDE SEQUENCE [LARGE SCALE GENOMIC DNA]</scope>
    <source>
        <strain evidence="1 2">KMU-115</strain>
    </source>
</reference>
<protein>
    <submittedName>
        <fullName evidence="1">Uncharacterized protein</fullName>
    </submittedName>
</protein>
<dbReference type="EMBL" id="JAAZQQ010000001">
    <property type="protein sequence ID" value="NKX43213.1"/>
    <property type="molecule type" value="Genomic_DNA"/>
</dbReference>
<proteinExistence type="predicted"/>
<dbReference type="RefSeq" id="WP_168621597.1">
    <property type="nucleotide sequence ID" value="NZ_JAAZQQ010000001.1"/>
</dbReference>
<gene>
    <name evidence="1" type="ORF">HCU73_01305</name>
</gene>
<dbReference type="InterPro" id="IPR036410">
    <property type="entry name" value="HSP_DnaJ_Cys-rich_dom_sf"/>
</dbReference>
<evidence type="ECO:0000313" key="2">
    <source>
        <dbReference type="Proteomes" id="UP000526408"/>
    </source>
</evidence>
<dbReference type="Proteomes" id="UP000526408">
    <property type="component" value="Unassembled WGS sequence"/>
</dbReference>